<dbReference type="AlphaFoldDB" id="A0A4R7URQ0"/>
<proteinExistence type="predicted"/>
<evidence type="ECO:0000313" key="3">
    <source>
        <dbReference type="Proteomes" id="UP000294927"/>
    </source>
</evidence>
<keyword evidence="3" id="KW-1185">Reference proteome</keyword>
<feature type="domain" description="Rv2525c-like glycoside hydrolase-like" evidence="1">
    <location>
        <begin position="311"/>
        <end position="481"/>
    </location>
</feature>
<reference evidence="2 3" key="1">
    <citation type="submission" date="2019-03" db="EMBL/GenBank/DDBJ databases">
        <title>Genomic Encyclopedia of Archaeal and Bacterial Type Strains, Phase II (KMG-II): from individual species to whole genera.</title>
        <authorList>
            <person name="Goeker M."/>
        </authorList>
    </citation>
    <scope>NUCLEOTIDE SEQUENCE [LARGE SCALE GENOMIC DNA]</scope>
    <source>
        <strain evidence="2 3">DSM 45499</strain>
    </source>
</reference>
<dbReference type="SUPFAM" id="SSF47090">
    <property type="entry name" value="PGBD-like"/>
    <property type="match status" value="2"/>
</dbReference>
<dbReference type="RefSeq" id="WP_133909280.1">
    <property type="nucleotide sequence ID" value="NZ_SOCP01000032.1"/>
</dbReference>
<evidence type="ECO:0000259" key="1">
    <source>
        <dbReference type="Pfam" id="PF08924"/>
    </source>
</evidence>
<organism evidence="2 3">
    <name type="scientific">Actinophytocola oryzae</name>
    <dbReference type="NCBI Taxonomy" id="502181"/>
    <lineage>
        <taxon>Bacteria</taxon>
        <taxon>Bacillati</taxon>
        <taxon>Actinomycetota</taxon>
        <taxon>Actinomycetes</taxon>
        <taxon>Pseudonocardiales</taxon>
        <taxon>Pseudonocardiaceae</taxon>
    </lineage>
</organism>
<dbReference type="Proteomes" id="UP000294927">
    <property type="component" value="Unassembled WGS sequence"/>
</dbReference>
<evidence type="ECO:0000313" key="2">
    <source>
        <dbReference type="EMBL" id="TDV36083.1"/>
    </source>
</evidence>
<sequence>MDDKVLEAQQWVNATYRGVSGYQACEENGRTGWATMWSLTMGLQRELGISPVVANFGPGTLAAVEALGDIGFGWNRNSNIVRIIQHALFCKGYWGANGYGEYGAVTTEAVKAMRLDMGLPDGGTGTAGGQTTPRIFKALLTMDAYILLGGGREVIRDIQRWLNGRYWTRSSYFIGPCDGHYSRDVQQALMRAIQYELGIANPTGTFGPATQTGLRQNPQSVGRSGPLTQLFHAACVFNEPVPGASGVGFRNQYTSDTANFIRVFQRFSALPDNGVGDYATWAQLLVSTGDPDRAADASDTRFTITASRAQAMFQAGYRAVGRYLDEPPDGTRNKEIQPGELQAIFAAGLRCFPIWQYDARGLGDFTYTNGYQHGLMAHARGEFYGFNRGTVFYFAVDYDATDPEITSNIVPYFLGVRGALKSRGSKYIAGVYGSRNVSARISSEAYVSQAFVSGMSTGFSGNLGFPLPLNWAFNQIKEFQFVNGSDVFDLDRVVHRPGADFGVDSVNRPATPVDQFLAYLRQVHDLAVGYDASRASKLTLEWMRYPKYNDFAWRNIFEGVDEGFVDVCRNAGLRPPSDYDYQDPSFGVSISVDHLCATANAYLLKGAGNRAEVTLGDLGGWCGDFITFYGEWVRDEPTNSNGYVYAMNRLAKPNVSTTFMLNDLIEDMDGHHIGTAIASGVEIVVAFDTLLTGGGHLLRVNRFFNSRYNGSMIDLNNAAVACLTGAPANPIDAGKYGAARKSLVEQQSGSWFDPLSITPSDLRDFCKGYADTIAALRGEEDRRRRALDED</sequence>
<dbReference type="EMBL" id="SOCP01000032">
    <property type="protein sequence ID" value="TDV36083.1"/>
    <property type="molecule type" value="Genomic_DNA"/>
</dbReference>
<comment type="caution">
    <text evidence="2">The sequence shown here is derived from an EMBL/GenBank/DDBJ whole genome shotgun (WGS) entry which is preliminary data.</text>
</comment>
<name>A0A4R7URQ0_9PSEU</name>
<dbReference type="InterPro" id="IPR036365">
    <property type="entry name" value="PGBD-like_sf"/>
</dbReference>
<dbReference type="SUPFAM" id="SSF51445">
    <property type="entry name" value="(Trans)glycosidases"/>
    <property type="match status" value="1"/>
</dbReference>
<accession>A0A4R7URQ0</accession>
<dbReference type="Gene3D" id="3.20.20.80">
    <property type="entry name" value="Glycosidases"/>
    <property type="match status" value="1"/>
</dbReference>
<dbReference type="GO" id="GO:0016787">
    <property type="term" value="F:hydrolase activity"/>
    <property type="evidence" value="ECO:0007669"/>
    <property type="project" value="UniProtKB-KW"/>
</dbReference>
<protein>
    <submittedName>
        <fullName evidence="2">Peptidoglycan hydrolase-like protein with peptidoglycan-binding domain</fullName>
    </submittedName>
</protein>
<dbReference type="OrthoDB" id="1795295at2"/>
<dbReference type="Pfam" id="PF08924">
    <property type="entry name" value="Rv2525c_GlyHyd-like"/>
    <property type="match status" value="1"/>
</dbReference>
<gene>
    <name evidence="2" type="ORF">CLV71_13261</name>
</gene>
<dbReference type="CDD" id="cd06418">
    <property type="entry name" value="GH25_BacA-like"/>
    <property type="match status" value="1"/>
</dbReference>
<dbReference type="InterPro" id="IPR017853">
    <property type="entry name" value="GH"/>
</dbReference>
<dbReference type="InterPro" id="IPR015020">
    <property type="entry name" value="Rv2525c-like_Glyco_Hydro-like"/>
</dbReference>
<keyword evidence="2" id="KW-0378">Hydrolase</keyword>